<accession>A0ABR4XUP1</accession>
<sequence>MRLIKETSQSEGQLAQKMAELVVYMNIFLLWKRKKESSPYCQNSLFCYEEIQEGKDIADLFEALENIK</sequence>
<organism evidence="1 2">
    <name type="scientific">Lysinibacillus boronitolerans JCM 21713 = 10a = NBRC 103108</name>
    <dbReference type="NCBI Taxonomy" id="1294264"/>
    <lineage>
        <taxon>Bacteria</taxon>
        <taxon>Bacillati</taxon>
        <taxon>Bacillota</taxon>
        <taxon>Bacilli</taxon>
        <taxon>Bacillales</taxon>
        <taxon>Bacillaceae</taxon>
        <taxon>Lysinibacillus</taxon>
    </lineage>
</organism>
<protein>
    <submittedName>
        <fullName evidence="1">Uncharacterized protein</fullName>
    </submittedName>
</protein>
<proteinExistence type="predicted"/>
<dbReference type="Proteomes" id="UP000030487">
    <property type="component" value="Unassembled WGS sequence"/>
</dbReference>
<dbReference type="EMBL" id="JPVR01000081">
    <property type="protein sequence ID" value="KGR80755.1"/>
    <property type="molecule type" value="Genomic_DNA"/>
</dbReference>
<reference evidence="1 2" key="1">
    <citation type="submission" date="2014-02" db="EMBL/GenBank/DDBJ databases">
        <title>Draft genome sequence of Lysinibacillus boronitolerans NBRC 103108.</title>
        <authorList>
            <person name="Zhang F."/>
            <person name="Wang G."/>
            <person name="Zhang L."/>
        </authorList>
    </citation>
    <scope>NUCLEOTIDE SEQUENCE [LARGE SCALE GENOMIC DNA]</scope>
    <source>
        <strain evidence="1 2">NBRC 103108</strain>
    </source>
</reference>
<evidence type="ECO:0000313" key="1">
    <source>
        <dbReference type="EMBL" id="KGR80755.1"/>
    </source>
</evidence>
<comment type="caution">
    <text evidence="1">The sequence shown here is derived from an EMBL/GenBank/DDBJ whole genome shotgun (WGS) entry which is preliminary data.</text>
</comment>
<name>A0ABR4XUP1_9BACI</name>
<keyword evidence="2" id="KW-1185">Reference proteome</keyword>
<gene>
    <name evidence="1" type="ORF">CD31_21815</name>
</gene>
<evidence type="ECO:0000313" key="2">
    <source>
        <dbReference type="Proteomes" id="UP000030487"/>
    </source>
</evidence>